<evidence type="ECO:0000256" key="4">
    <source>
        <dbReference type="ARBA" id="ARBA00022806"/>
    </source>
</evidence>
<evidence type="ECO:0000256" key="9">
    <source>
        <dbReference type="SAM" id="MobiDB-lite"/>
    </source>
</evidence>
<dbReference type="PANTHER" id="PTHR13710">
    <property type="entry name" value="DNA HELICASE RECQ FAMILY MEMBER"/>
    <property type="match status" value="1"/>
</dbReference>
<dbReference type="PANTHER" id="PTHR13710:SF108">
    <property type="entry name" value="ATP-DEPENDENT DNA HELICASE Q4"/>
    <property type="match status" value="1"/>
</dbReference>
<name>A0ABR2YCA9_9CHLO</name>
<dbReference type="SUPFAM" id="SSF68906">
    <property type="entry name" value="SAP domain"/>
    <property type="match status" value="1"/>
</dbReference>
<dbReference type="SUPFAM" id="SSF57756">
    <property type="entry name" value="Retrovirus zinc finger-like domains"/>
    <property type="match status" value="1"/>
</dbReference>
<dbReference type="NCBIfam" id="TIGR00614">
    <property type="entry name" value="recQ_fam"/>
    <property type="match status" value="1"/>
</dbReference>
<dbReference type="Gene3D" id="4.10.60.10">
    <property type="entry name" value="Zinc finger, CCHC-type"/>
    <property type="match status" value="1"/>
</dbReference>
<feature type="compositionally biased region" description="Basic and acidic residues" evidence="9">
    <location>
        <begin position="143"/>
        <end position="157"/>
    </location>
</feature>
<dbReference type="PROSITE" id="PS50158">
    <property type="entry name" value="ZF_CCHC"/>
    <property type="match status" value="1"/>
</dbReference>
<dbReference type="InterPro" id="IPR001878">
    <property type="entry name" value="Znf_CCHC"/>
</dbReference>
<dbReference type="Gene3D" id="1.10.720.30">
    <property type="entry name" value="SAP domain"/>
    <property type="match status" value="1"/>
</dbReference>
<keyword evidence="3" id="KW-0378">Hydrolase</keyword>
<evidence type="ECO:0000259" key="11">
    <source>
        <dbReference type="PROSITE" id="PS50800"/>
    </source>
</evidence>
<evidence type="ECO:0000256" key="8">
    <source>
        <dbReference type="PROSITE-ProRule" id="PRU00047"/>
    </source>
</evidence>
<dbReference type="InterPro" id="IPR001650">
    <property type="entry name" value="Helicase_C-like"/>
</dbReference>
<evidence type="ECO:0000256" key="5">
    <source>
        <dbReference type="ARBA" id="ARBA00022840"/>
    </source>
</evidence>
<feature type="region of interest" description="Disordered" evidence="9">
    <location>
        <begin position="55"/>
        <end position="306"/>
    </location>
</feature>
<keyword evidence="8" id="KW-0862">Zinc</keyword>
<dbReference type="Gene3D" id="3.40.50.300">
    <property type="entry name" value="P-loop containing nucleotide triphosphate hydrolases"/>
    <property type="match status" value="2"/>
</dbReference>
<keyword evidence="8" id="KW-0863">Zinc-finger</keyword>
<proteinExistence type="inferred from homology"/>
<evidence type="ECO:0000259" key="13">
    <source>
        <dbReference type="PROSITE" id="PS51194"/>
    </source>
</evidence>
<feature type="domain" description="Helicase C-terminal" evidence="13">
    <location>
        <begin position="657"/>
        <end position="802"/>
    </location>
</feature>
<dbReference type="InterPro" id="IPR014001">
    <property type="entry name" value="Helicase_ATP-bd"/>
</dbReference>
<feature type="compositionally biased region" description="Basic residues" evidence="9">
    <location>
        <begin position="158"/>
        <end position="175"/>
    </location>
</feature>
<evidence type="ECO:0000256" key="7">
    <source>
        <dbReference type="ARBA" id="ARBA00034808"/>
    </source>
</evidence>
<evidence type="ECO:0000313" key="15">
    <source>
        <dbReference type="Proteomes" id="UP001491310"/>
    </source>
</evidence>
<dbReference type="SMART" id="SM00487">
    <property type="entry name" value="DEXDc"/>
    <property type="match status" value="1"/>
</dbReference>
<dbReference type="PROSITE" id="PS51194">
    <property type="entry name" value="HELICASE_CTER"/>
    <property type="match status" value="1"/>
</dbReference>
<feature type="compositionally biased region" description="Low complexity" evidence="9">
    <location>
        <begin position="262"/>
        <end position="280"/>
    </location>
</feature>
<dbReference type="InterPro" id="IPR011545">
    <property type="entry name" value="DEAD/DEAH_box_helicase_dom"/>
</dbReference>
<dbReference type="EMBL" id="JALJOT010000016">
    <property type="protein sequence ID" value="KAK9902084.1"/>
    <property type="molecule type" value="Genomic_DNA"/>
</dbReference>
<dbReference type="InterPro" id="IPR027417">
    <property type="entry name" value="P-loop_NTPase"/>
</dbReference>
<keyword evidence="8" id="KW-0479">Metal-binding</keyword>
<dbReference type="InterPro" id="IPR036361">
    <property type="entry name" value="SAP_dom_sf"/>
</dbReference>
<evidence type="ECO:0000256" key="6">
    <source>
        <dbReference type="ARBA" id="ARBA00034617"/>
    </source>
</evidence>
<evidence type="ECO:0000313" key="14">
    <source>
        <dbReference type="EMBL" id="KAK9902084.1"/>
    </source>
</evidence>
<feature type="domain" description="CCHC-type" evidence="10">
    <location>
        <begin position="373"/>
        <end position="387"/>
    </location>
</feature>
<evidence type="ECO:0000256" key="1">
    <source>
        <dbReference type="ARBA" id="ARBA00005446"/>
    </source>
</evidence>
<evidence type="ECO:0000256" key="3">
    <source>
        <dbReference type="ARBA" id="ARBA00022801"/>
    </source>
</evidence>
<dbReference type="SMART" id="SM00513">
    <property type="entry name" value="SAP"/>
    <property type="match status" value="1"/>
</dbReference>
<gene>
    <name evidence="14" type="ORF">WJX75_003745</name>
</gene>
<evidence type="ECO:0000259" key="12">
    <source>
        <dbReference type="PROSITE" id="PS51192"/>
    </source>
</evidence>
<dbReference type="PROSITE" id="PS50800">
    <property type="entry name" value="SAP"/>
    <property type="match status" value="1"/>
</dbReference>
<evidence type="ECO:0000256" key="2">
    <source>
        <dbReference type="ARBA" id="ARBA00022741"/>
    </source>
</evidence>
<evidence type="ECO:0000259" key="10">
    <source>
        <dbReference type="PROSITE" id="PS50158"/>
    </source>
</evidence>
<organism evidence="14 15">
    <name type="scientific">Coccomyxa subellipsoidea</name>
    <dbReference type="NCBI Taxonomy" id="248742"/>
    <lineage>
        <taxon>Eukaryota</taxon>
        <taxon>Viridiplantae</taxon>
        <taxon>Chlorophyta</taxon>
        <taxon>core chlorophytes</taxon>
        <taxon>Trebouxiophyceae</taxon>
        <taxon>Trebouxiophyceae incertae sedis</taxon>
        <taxon>Coccomyxaceae</taxon>
        <taxon>Coccomyxa</taxon>
    </lineage>
</organism>
<dbReference type="Pfam" id="PF00270">
    <property type="entry name" value="DEAD"/>
    <property type="match status" value="1"/>
</dbReference>
<keyword evidence="2" id="KW-0547">Nucleotide-binding</keyword>
<dbReference type="InterPro" id="IPR003034">
    <property type="entry name" value="SAP_dom"/>
</dbReference>
<dbReference type="InterPro" id="IPR036875">
    <property type="entry name" value="Znf_CCHC_sf"/>
</dbReference>
<dbReference type="SMART" id="SM00343">
    <property type="entry name" value="ZnF_C2HC"/>
    <property type="match status" value="1"/>
</dbReference>
<dbReference type="Pfam" id="PF00098">
    <property type="entry name" value="zf-CCHC"/>
    <property type="match status" value="1"/>
</dbReference>
<dbReference type="InterPro" id="IPR004589">
    <property type="entry name" value="DNA_helicase_ATP-dep_RecQ"/>
</dbReference>
<dbReference type="Proteomes" id="UP001491310">
    <property type="component" value="Unassembled WGS sequence"/>
</dbReference>
<comment type="catalytic activity">
    <reaction evidence="6">
        <text>Couples ATP hydrolysis with the unwinding of duplex DNA by translocating in the 3'-5' direction.</text>
        <dbReference type="EC" id="5.6.2.4"/>
    </reaction>
</comment>
<reference evidence="14 15" key="1">
    <citation type="journal article" date="2024" name="Nat. Commun.">
        <title>Phylogenomics reveals the evolutionary origins of lichenization in chlorophyte algae.</title>
        <authorList>
            <person name="Puginier C."/>
            <person name="Libourel C."/>
            <person name="Otte J."/>
            <person name="Skaloud P."/>
            <person name="Haon M."/>
            <person name="Grisel S."/>
            <person name="Petersen M."/>
            <person name="Berrin J.G."/>
            <person name="Delaux P.M."/>
            <person name="Dal Grande F."/>
            <person name="Keller J."/>
        </authorList>
    </citation>
    <scope>NUCLEOTIDE SEQUENCE [LARGE SCALE GENOMIC DNA]</scope>
    <source>
        <strain evidence="14 15">SAG 216-7</strain>
    </source>
</reference>
<comment type="caution">
    <text evidence="14">The sequence shown here is derived from an EMBL/GenBank/DDBJ whole genome shotgun (WGS) entry which is preliminary data.</text>
</comment>
<feature type="compositionally biased region" description="Polar residues" evidence="9">
    <location>
        <begin position="88"/>
        <end position="103"/>
    </location>
</feature>
<keyword evidence="4" id="KW-0347">Helicase</keyword>
<sequence>MAANRHASTGLLIQWVKQYRDQHGGRLPSPSSIPSDLAPVYSGWLASVKNCVGQKGPGPRSVLGPSDSGHVASDNKEGSFQLHGGSFSVDTHVSDTPTKSARSQGDIEYTSALTPTVPLFHDDFRSGSTKQPSAPSSTLPSKACRDAAREIKAENPAKQRRRKRVVNKVKRKRRGNQYEAQSSASDVSLVCSEALSSDADSEMSEGPSECESERSPKPTAQAAKRARPAAKKGLTVAQLKDRLSERGLSTAGRKAELEDRLQNAGQASGAAEASQPAASGPRLAVGRAHKSGGRASLHAKKDPSGVFKAGKRKNFVRINLKGPSAKGKFQSKGARKFGKKRFGRFGRFQTKMLPQAGQGADYVEGCSTRSMACFKCGAEGHWAQDCPGLLEPAAEEESGDEGTRETAQLPMAQPLAVPAAAVQLPEESMTEEALTETLQSVFGFSAFRGLQLPVIQSVLRGTSTLAVLPTGAGKSLCYQVPALLCGGLVLVVSPLIALMKDQLAHLPKGLPGAMLWSGQQATQAMQTLRDVREGRIRVLYVAPERMGSPSLLSALAPMLPLPLVCIDEAHCITEWGHNFRSAYFRLGRMLRENIPCRAVLALTATATKATEASMVQALRISPSAVFRDASLRDNLRFHVHHTNGGTEAGLSKAVLLKLLRPGGALADRKAVVVYTTFQVQAEQVAAHLHSHGVPAAAYHAGKHFKERESVQDMFGKGRLRVVVATVAFGMGVDNRGVQAVVHLTLPQSLEEYVQQVGRAGRDGSEARCHLFLDDADFRRLRSLSHSDAVSAASVLQFLETVFAPGDESEGNASEEGECSRYEVLGADEMACALDMKAEVMETLLTYLEAHEESYVRVLPSVGRTSKVSFFNSTCQELAARQPALQSLLAVCPKPRGGNYNVHMARWANEAGVAPSVLLQQLAALARQDELRFEVDGKSTLTFQVVNRPDSLDDLAEELAARHTEVGRRRLRRLDTVYKMLAAAAAKPDQAAQEKHIRDVAKVYFEAEEDSIAARESARTDEGLPLVAGSNFMAKDVRMLLRESASMKVGAQLTGRAIARILHGLTSSAFPAAQWKKCGYWGRYGHVDFDAVLAMAEAELEACKD</sequence>
<dbReference type="Pfam" id="PF00271">
    <property type="entry name" value="Helicase_C"/>
    <property type="match status" value="1"/>
</dbReference>
<protein>
    <recommendedName>
        <fullName evidence="7">DNA 3'-5' helicase</fullName>
        <ecNumber evidence="7">5.6.2.4</ecNumber>
    </recommendedName>
</protein>
<dbReference type="SMART" id="SM00490">
    <property type="entry name" value="HELICc"/>
    <property type="match status" value="1"/>
</dbReference>
<feature type="domain" description="SAP" evidence="11">
    <location>
        <begin position="231"/>
        <end position="265"/>
    </location>
</feature>
<dbReference type="EC" id="5.6.2.4" evidence="7"/>
<dbReference type="PROSITE" id="PS51192">
    <property type="entry name" value="HELICASE_ATP_BIND_1"/>
    <property type="match status" value="1"/>
</dbReference>
<feature type="domain" description="Helicase ATP-binding" evidence="12">
    <location>
        <begin position="455"/>
        <end position="624"/>
    </location>
</feature>
<comment type="similarity">
    <text evidence="1">Belongs to the helicase family. RecQ subfamily.</text>
</comment>
<accession>A0ABR2YCA9</accession>
<keyword evidence="5" id="KW-0067">ATP-binding</keyword>
<feature type="compositionally biased region" description="Polar residues" evidence="9">
    <location>
        <begin position="126"/>
        <end position="140"/>
    </location>
</feature>
<dbReference type="SUPFAM" id="SSF52540">
    <property type="entry name" value="P-loop containing nucleoside triphosphate hydrolases"/>
    <property type="match status" value="1"/>
</dbReference>
<keyword evidence="15" id="KW-1185">Reference proteome</keyword>
<dbReference type="Pfam" id="PF02037">
    <property type="entry name" value="SAP"/>
    <property type="match status" value="1"/>
</dbReference>